<evidence type="ECO:0000256" key="2">
    <source>
        <dbReference type="ARBA" id="ARBA00023043"/>
    </source>
</evidence>
<evidence type="ECO:0000313" key="6">
    <source>
        <dbReference type="EMBL" id="KAJ8313415.1"/>
    </source>
</evidence>
<evidence type="ECO:0000256" key="3">
    <source>
        <dbReference type="PROSITE-ProRule" id="PRU00023"/>
    </source>
</evidence>
<dbReference type="PANTHER" id="PTHR24198:SF165">
    <property type="entry name" value="ANKYRIN REPEAT-CONTAINING PROTEIN-RELATED"/>
    <property type="match status" value="1"/>
</dbReference>
<dbReference type="PROSITE" id="PS50088">
    <property type="entry name" value="ANK_REPEAT"/>
    <property type="match status" value="3"/>
</dbReference>
<dbReference type="Proteomes" id="UP001217089">
    <property type="component" value="Unassembled WGS sequence"/>
</dbReference>
<evidence type="ECO:0000256" key="1">
    <source>
        <dbReference type="ARBA" id="ARBA00022737"/>
    </source>
</evidence>
<dbReference type="Gene3D" id="1.25.40.20">
    <property type="entry name" value="Ankyrin repeat-containing domain"/>
    <property type="match status" value="2"/>
</dbReference>
<dbReference type="InterPro" id="IPR036770">
    <property type="entry name" value="Ankyrin_rpt-contain_sf"/>
</dbReference>
<comment type="caution">
    <text evidence="6">The sequence shown here is derived from an EMBL/GenBank/DDBJ whole genome shotgun (WGS) entry which is preliminary data.</text>
</comment>
<dbReference type="Pfam" id="PF20720">
    <property type="entry name" value="nSTAND3"/>
    <property type="match status" value="1"/>
</dbReference>
<gene>
    <name evidence="6" type="ORF">KUTeg_009043</name>
</gene>
<dbReference type="InterPro" id="IPR049050">
    <property type="entry name" value="nSTAND3"/>
</dbReference>
<reference evidence="6 7" key="1">
    <citation type="submission" date="2022-12" db="EMBL/GenBank/DDBJ databases">
        <title>Chromosome-level genome of Tegillarca granosa.</title>
        <authorList>
            <person name="Kim J."/>
        </authorList>
    </citation>
    <scope>NUCLEOTIDE SEQUENCE [LARGE SCALE GENOMIC DNA]</scope>
    <source>
        <strain evidence="6">Teg-2019</strain>
        <tissue evidence="6">Adductor muscle</tissue>
    </source>
</reference>
<dbReference type="EMBL" id="JARBDR010000367">
    <property type="protein sequence ID" value="KAJ8313415.1"/>
    <property type="molecule type" value="Genomic_DNA"/>
</dbReference>
<sequence>MSTVGPNIFLGRYFDMLHTSAENIRDAKETQHLRSQISSNSSETYSKKRSREQSPKVDRKKEIHYDLIAELKEYIFIKWSGYNKLLGRLRGHKLTPKDIADCKESESNLFDCLERKGIIEVGKYDVLLKVLEEENEPAREIIRTYQAKIEEISRKEEDLKQKPDDQPRSRCSNIEKTMHEKQEQTLARMDGQLSSNTFVQTQAVIKGKQLVDENKILIYTGLAGEGKTENALCVLNLLRKENPNWIYIKLDSLSEWKHVNPNFNLVILLDDCFGKTNANSTVINDNEKWKDIEACIKKGKVRLILYNNCTELENNGTELFMKKNVIDVSTGDFCLTKENKKDILVKHCQSRSIEICESYREENLTLADQTDNNLKISQCTLDTIVETDCPIGFPYICYIFFSHPKYTKQGRKFFRKPLEQLKIDINKLASSNSDNLSKTQYCLMCYMMLKGGDLNLNNLDQNMLDNIITSVGVKMPSEREKKEAIEKLNHRYVVGEYPIFSLKHQTILECVALCFADDNMKLLLQLCSEDFISEFTRPTDYKKRDGEEIIRLDQNDYKHVIERLIKYLQNNFVQLDDLSVINEWWVTHPLLGDKQFVDLLIDEIKSHELCNYVRSLFDERRFTGNLKSACTFGYTYFIDKLYNELHIEFSNDKPVFSLLVASQLGHTETVMWFLNLNIKTDNFIRIMAVAPTDTLTSIINHQSVTLNDVKLALTDDFCCRGIGFHCDNRTVDVLLNRWPDMDLKFLSKLFNACIDFDNDKATSLITLITRISDEIQHCINKVCFKGSFKVLKSIINKMPNIKTNQILNKSFTSACAGGHLEIVDYLLGLNDNDNDKKSIYLSDNDMDITNLHVAAYFGNFEILMKLVAIGVDVNCKSKTKKSVLSYAIEGYGTKSEFHVGTTNNEIINLLCCSFNRKNDSFVYDLECNTNSDYIKVFDYLLSLDCINLNNFDIVLDEHGSTFAHYCALNNEKKIIDLLINKYNTVIFSRTNEGLSSLHIAAFMGYFDVFEVLVKAGLSINDRDKSNTSVLQYAIMGHKYYYTRHEKDIEKTRNVTVDRLQILTYIPQSSNISLEDLDILDHRGMALIHYCVLYNDHRAIEFLHSCYKQSVFSRTKEGLTCLHIAACCDRRKAFKALVKAGLNIKDRDKSDRSMLEYAITGYKFCYTYDKEDNLKEILGANKSRYMENYSKTGNYRQILTYILQSSDVSLEELDSLDNFGFALVHYCTMYCDVQSIQILIERYSKSVFCRTEEGSTCLHIAAFYGNLHLFEVLRIKQMC</sequence>
<keyword evidence="7" id="KW-1185">Reference proteome</keyword>
<evidence type="ECO:0000256" key="4">
    <source>
        <dbReference type="SAM" id="MobiDB-lite"/>
    </source>
</evidence>
<feature type="compositionally biased region" description="Polar residues" evidence="4">
    <location>
        <begin position="33"/>
        <end position="44"/>
    </location>
</feature>
<keyword evidence="2 3" id="KW-0040">ANK repeat</keyword>
<organism evidence="6 7">
    <name type="scientific">Tegillarca granosa</name>
    <name type="common">Malaysian cockle</name>
    <name type="synonym">Anadara granosa</name>
    <dbReference type="NCBI Taxonomy" id="220873"/>
    <lineage>
        <taxon>Eukaryota</taxon>
        <taxon>Metazoa</taxon>
        <taxon>Spiralia</taxon>
        <taxon>Lophotrochozoa</taxon>
        <taxon>Mollusca</taxon>
        <taxon>Bivalvia</taxon>
        <taxon>Autobranchia</taxon>
        <taxon>Pteriomorphia</taxon>
        <taxon>Arcoida</taxon>
        <taxon>Arcoidea</taxon>
        <taxon>Arcidae</taxon>
        <taxon>Tegillarca</taxon>
    </lineage>
</organism>
<feature type="domain" description="Novel STAND NTPase 3" evidence="5">
    <location>
        <begin position="198"/>
        <end position="349"/>
    </location>
</feature>
<dbReference type="Pfam" id="PF13637">
    <property type="entry name" value="Ank_4"/>
    <property type="match status" value="1"/>
</dbReference>
<dbReference type="SMART" id="SM00248">
    <property type="entry name" value="ANK"/>
    <property type="match status" value="8"/>
</dbReference>
<feature type="repeat" description="ANK" evidence="3">
    <location>
        <begin position="992"/>
        <end position="1024"/>
    </location>
</feature>
<dbReference type="PROSITE" id="PS50297">
    <property type="entry name" value="ANK_REP_REGION"/>
    <property type="match status" value="2"/>
</dbReference>
<proteinExistence type="predicted"/>
<evidence type="ECO:0000259" key="5">
    <source>
        <dbReference type="Pfam" id="PF20720"/>
    </source>
</evidence>
<accession>A0ABQ9F7S2</accession>
<protein>
    <recommendedName>
        <fullName evidence="5">Novel STAND NTPase 3 domain-containing protein</fullName>
    </recommendedName>
</protein>
<feature type="repeat" description="ANK" evidence="3">
    <location>
        <begin position="846"/>
        <end position="878"/>
    </location>
</feature>
<feature type="region of interest" description="Disordered" evidence="4">
    <location>
        <begin position="28"/>
        <end position="57"/>
    </location>
</feature>
<dbReference type="SUPFAM" id="SSF48403">
    <property type="entry name" value="Ankyrin repeat"/>
    <property type="match status" value="2"/>
</dbReference>
<feature type="repeat" description="ANK" evidence="3">
    <location>
        <begin position="1116"/>
        <end position="1148"/>
    </location>
</feature>
<dbReference type="PANTHER" id="PTHR24198">
    <property type="entry name" value="ANKYRIN REPEAT AND PROTEIN KINASE DOMAIN-CONTAINING PROTEIN"/>
    <property type="match status" value="1"/>
</dbReference>
<dbReference type="InterPro" id="IPR002110">
    <property type="entry name" value="Ankyrin_rpt"/>
</dbReference>
<evidence type="ECO:0000313" key="7">
    <source>
        <dbReference type="Proteomes" id="UP001217089"/>
    </source>
</evidence>
<dbReference type="Pfam" id="PF12796">
    <property type="entry name" value="Ank_2"/>
    <property type="match status" value="2"/>
</dbReference>
<keyword evidence="1" id="KW-0677">Repeat</keyword>
<name>A0ABQ9F7S2_TEGGR</name>